<accession>A0A6J4JTP3</accession>
<reference evidence="1" key="1">
    <citation type="submission" date="2020-02" db="EMBL/GenBank/DDBJ databases">
        <authorList>
            <person name="Meier V. D."/>
        </authorList>
    </citation>
    <scope>NUCLEOTIDE SEQUENCE</scope>
    <source>
        <strain evidence="1">AVDCRST_MAG93</strain>
    </source>
</reference>
<organism evidence="1">
    <name type="scientific">uncultured Chloroflexia bacterium</name>
    <dbReference type="NCBI Taxonomy" id="1672391"/>
    <lineage>
        <taxon>Bacteria</taxon>
        <taxon>Bacillati</taxon>
        <taxon>Chloroflexota</taxon>
        <taxon>Chloroflexia</taxon>
        <taxon>environmental samples</taxon>
    </lineage>
</organism>
<gene>
    <name evidence="1" type="ORF">AVDCRST_MAG93-3609</name>
</gene>
<sequence>MIDARLRPDLVRKLVAVRVVAACESFRKLVEARWRWF</sequence>
<proteinExistence type="predicted"/>
<dbReference type="EMBL" id="CADCTR010001228">
    <property type="protein sequence ID" value="CAA9286992.1"/>
    <property type="molecule type" value="Genomic_DNA"/>
</dbReference>
<dbReference type="AlphaFoldDB" id="A0A6J4JTP3"/>
<protein>
    <submittedName>
        <fullName evidence="1">Uncharacterized protein</fullName>
    </submittedName>
</protein>
<name>A0A6J4JTP3_9CHLR</name>
<evidence type="ECO:0000313" key="1">
    <source>
        <dbReference type="EMBL" id="CAA9286992.1"/>
    </source>
</evidence>